<feature type="domain" description="SLH" evidence="2">
    <location>
        <begin position="43"/>
        <end position="106"/>
    </location>
</feature>
<feature type="chain" id="PRO_5010744219" description="SLH domain-containing protein" evidence="1">
    <location>
        <begin position="42"/>
        <end position="1092"/>
    </location>
</feature>
<feature type="domain" description="SLH" evidence="2">
    <location>
        <begin position="107"/>
        <end position="175"/>
    </location>
</feature>
<protein>
    <recommendedName>
        <fullName evidence="2">SLH domain-containing protein</fullName>
    </recommendedName>
</protein>
<dbReference type="AlphaFoldDB" id="A0A1V4EV99"/>
<keyword evidence="1" id="KW-0732">Signal</keyword>
<gene>
    <name evidence="3" type="ORF">B2M26_04855</name>
</gene>
<name>A0A1V4EV99_9BACL</name>
<dbReference type="SUPFAM" id="SSF49373">
    <property type="entry name" value="Invasin/intimin cell-adhesion fragments"/>
    <property type="match status" value="1"/>
</dbReference>
<dbReference type="PROSITE" id="PS51272">
    <property type="entry name" value="SLH"/>
    <property type="match status" value="2"/>
</dbReference>
<dbReference type="InterPro" id="IPR001119">
    <property type="entry name" value="SLH_dom"/>
</dbReference>
<comment type="caution">
    <text evidence="3">The sequence shown here is derived from an EMBL/GenBank/DDBJ whole genome shotgun (WGS) entry which is preliminary data.</text>
</comment>
<evidence type="ECO:0000313" key="3">
    <source>
        <dbReference type="EMBL" id="OPG16694.1"/>
    </source>
</evidence>
<accession>A0A1V4EV99</accession>
<dbReference type="Proteomes" id="UP000190229">
    <property type="component" value="Unassembled WGS sequence"/>
</dbReference>
<evidence type="ECO:0000313" key="4">
    <source>
        <dbReference type="Proteomes" id="UP000190229"/>
    </source>
</evidence>
<dbReference type="Pfam" id="PF00395">
    <property type="entry name" value="SLH"/>
    <property type="match status" value="1"/>
</dbReference>
<dbReference type="InterPro" id="IPR013783">
    <property type="entry name" value="Ig-like_fold"/>
</dbReference>
<dbReference type="Gene3D" id="2.60.40.10">
    <property type="entry name" value="Immunoglobulins"/>
    <property type="match status" value="2"/>
</dbReference>
<evidence type="ECO:0000259" key="2">
    <source>
        <dbReference type="PROSITE" id="PS51272"/>
    </source>
</evidence>
<dbReference type="InterPro" id="IPR008964">
    <property type="entry name" value="Invasin/intimin_cell_adhesion"/>
</dbReference>
<proteinExistence type="predicted"/>
<dbReference type="EMBL" id="MWPS01000014">
    <property type="protein sequence ID" value="OPG16694.1"/>
    <property type="molecule type" value="Genomic_DNA"/>
</dbReference>
<organism evidence="3 4">
    <name type="scientific">Ferroacidibacillus organovorans</name>
    <dbReference type="NCBI Taxonomy" id="1765683"/>
    <lineage>
        <taxon>Bacteria</taxon>
        <taxon>Bacillati</taxon>
        <taxon>Bacillota</taxon>
        <taxon>Bacilli</taxon>
        <taxon>Bacillales</taxon>
        <taxon>Alicyclobacillaceae</taxon>
        <taxon>Ferroacidibacillus</taxon>
    </lineage>
</organism>
<sequence length="1092" mass="109200">MSAFILSGQYRGGTRLKRSRLTSIAAAALVIGTTLAPSAFAAQTSSYTDVTATTPGYSAILDLSNKGIMHGYSDGTFRPTDSISRGQFLAYYMLAVEGVTGVKPGANAQYYKDIAPGNWDFNYVGAAYENNWINPYWVGIFTGGNFNENYQASYGDIASFFVKSMEVAGKVTLPAGVTPLSYAYSIGLFQGTPYTPTTTAKWVTRGDAAIILENILSYTNGTLLPQGATVTVSGGTTMAPNSNEQLSVNVMAGSSTVTLPSSAMVTYAFASGSATTGFFGQQMGGTTNFIPTAPGTYTIVATVDGVQSAPFTVNVFGAPAGVTLNAANTSVPANGQSQDAITAKVVDANGNVVTSFNGTATITDSLGRLLANSASTPTATLTGVQFQSGVATINLVAPATLGSDTITVSNVTTGTTFVNNANNQPVSAQLTVSIVPQTATSIKVFASSSTLSNNAVTADQVSAQVLDQAGFPMLYNNYPVTFSVSGPGTLGYNVAEYVGNGTTGSVASTQVSSEQGQGGTIVVTASAPGLTAGSADIKSVTVGAPVALQLVPAVSGGTTFTASSGSTQLDVNVIDSNGNPTALPAGDAISATITQSGVAATGLTVSSDVNGVLTLSGTSVGTYVVTVSDSLGYLKSATADVTITNGTVANASFVTGNVYLPYGNSGVTLSAQVTDSAGNPVTQANVPVEFTVTGTVTSGVTLNNQAGIVTAYTNNQGIASVHFDAPSVAFNSATTAYTVDIVNVGGTALSMPVTDTVYETFDSVAQLNATLQDVMPGSQDLGQTAYAVAGDHVNLTVTGISQFGTPVSGGSVTITLPAGFTTQTTSGPGYSVSGSTVTATLSASGSVVVPLIAETQGYATVTAVDSQLATPITATAAMSIAQGTEAGAAVFMNGSAVTSGVVVSANTPIAFTVQAVDAGGNPVNAAVNTTVQLSDMLGTVAGNGQFRLAVNGANLAGNQVEIPQGQSSVTVYYVNSTAGTYNLSASAVNATSVVLPSSTSVGANNTVSVTGYVYTGTGSAATTLSNADVWVSTPTGTISANGVTGSGVTVVTSASGAFTFSYTAPATAASTTITAKAQNPSGSDVPSTMTVN</sequence>
<keyword evidence="4" id="KW-1185">Reference proteome</keyword>
<feature type="signal peptide" evidence="1">
    <location>
        <begin position="1"/>
        <end position="41"/>
    </location>
</feature>
<evidence type="ECO:0000256" key="1">
    <source>
        <dbReference type="SAM" id="SignalP"/>
    </source>
</evidence>
<reference evidence="3 4" key="1">
    <citation type="submission" date="2017-02" db="EMBL/GenBank/DDBJ databases">
        <title>Draft genome of Acidibacillus ferrooxidans Huett2.</title>
        <authorList>
            <person name="Schopf S."/>
        </authorList>
    </citation>
    <scope>NUCLEOTIDE SEQUENCE [LARGE SCALE GENOMIC DNA]</scope>
    <source>
        <strain evidence="3 4">Huett2</strain>
    </source>
</reference>